<sequence>MDYENLKRLAKSATRGPWFWEKTRTYGVSGGVGEDEIVVSQEFGIDRSADAFFIAAASPSTVLLLISEIERLTAHIADGMDCKAVAIQGMARLTAENKALLKDGERYRWLRNRLIGVSSDWDDSGNGMLGLAFKIKGDRWIGCDENIDDAMSKGLNTNEA</sequence>
<dbReference type="EMBL" id="JAJGWQ010000007">
    <property type="protein sequence ID" value="MEB3783732.1"/>
    <property type="molecule type" value="Genomic_DNA"/>
</dbReference>
<reference evidence="1 2" key="1">
    <citation type="journal article" date="2023" name="Int J Dairy Technol">
        <title>Genome based analysis of Pseudomonas paracarnis RQ057, a strain responsible for blue discoloration spoilage in processed cheese.</title>
        <authorList>
            <person name="Rodrigues Rd.S."/>
            <person name="Machado S.G."/>
            <person name="de Carvalho A.F."/>
            <person name="Nero L.A."/>
        </authorList>
    </citation>
    <scope>NUCLEOTIDE SEQUENCE [LARGE SCALE GENOMIC DNA]</scope>
    <source>
        <strain evidence="1 2">RQ057</strain>
    </source>
</reference>
<organism evidence="1 2">
    <name type="scientific">Pseudomonas paracarnis</name>
    <dbReference type="NCBI Taxonomy" id="2750625"/>
    <lineage>
        <taxon>Bacteria</taxon>
        <taxon>Pseudomonadati</taxon>
        <taxon>Pseudomonadota</taxon>
        <taxon>Gammaproteobacteria</taxon>
        <taxon>Pseudomonadales</taxon>
        <taxon>Pseudomonadaceae</taxon>
        <taxon>Pseudomonas</taxon>
    </lineage>
</organism>
<dbReference type="Pfam" id="PF13935">
    <property type="entry name" value="Ead_Ea22"/>
    <property type="match status" value="1"/>
</dbReference>
<dbReference type="InterPro" id="IPR025153">
    <property type="entry name" value="Ead_Ea22"/>
</dbReference>
<evidence type="ECO:0000313" key="1">
    <source>
        <dbReference type="EMBL" id="MEB3783732.1"/>
    </source>
</evidence>
<protein>
    <submittedName>
        <fullName evidence="1">Ead/Ea22-like family protein</fullName>
    </submittedName>
</protein>
<gene>
    <name evidence="1" type="ORF">LLW09_14365</name>
</gene>
<keyword evidence="2" id="KW-1185">Reference proteome</keyword>
<proteinExistence type="predicted"/>
<dbReference type="RefSeq" id="WP_220381665.1">
    <property type="nucleotide sequence ID" value="NZ_JAEFBF010000013.1"/>
</dbReference>
<dbReference type="Proteomes" id="UP001336015">
    <property type="component" value="Unassembled WGS sequence"/>
</dbReference>
<evidence type="ECO:0000313" key="2">
    <source>
        <dbReference type="Proteomes" id="UP001336015"/>
    </source>
</evidence>
<accession>A0ABU6BV79</accession>
<comment type="caution">
    <text evidence="1">The sequence shown here is derived from an EMBL/GenBank/DDBJ whole genome shotgun (WGS) entry which is preliminary data.</text>
</comment>
<name>A0ABU6BV79_9PSED</name>